<protein>
    <recommendedName>
        <fullName evidence="5">Lysine-specific metallo-endopeptidase domain-containing protein</fullName>
    </recommendedName>
</protein>
<keyword evidence="4" id="KW-1185">Reference proteome</keyword>
<dbReference type="GO" id="GO:0008237">
    <property type="term" value="F:metallopeptidase activity"/>
    <property type="evidence" value="ECO:0007669"/>
    <property type="project" value="InterPro"/>
</dbReference>
<feature type="signal peptide" evidence="2">
    <location>
        <begin position="1"/>
        <end position="20"/>
    </location>
</feature>
<organism evidence="3 4">
    <name type="scientific">Didymosphaeria variabile</name>
    <dbReference type="NCBI Taxonomy" id="1932322"/>
    <lineage>
        <taxon>Eukaryota</taxon>
        <taxon>Fungi</taxon>
        <taxon>Dikarya</taxon>
        <taxon>Ascomycota</taxon>
        <taxon>Pezizomycotina</taxon>
        <taxon>Dothideomycetes</taxon>
        <taxon>Pleosporomycetidae</taxon>
        <taxon>Pleosporales</taxon>
        <taxon>Massarineae</taxon>
        <taxon>Didymosphaeriaceae</taxon>
        <taxon>Didymosphaeria</taxon>
    </lineage>
</organism>
<proteinExistence type="predicted"/>
<dbReference type="SUPFAM" id="SSF55486">
    <property type="entry name" value="Metalloproteases ('zincins'), catalytic domain"/>
    <property type="match status" value="1"/>
</dbReference>
<feature type="chain" id="PRO_5040851118" description="Lysine-specific metallo-endopeptidase domain-containing protein" evidence="2">
    <location>
        <begin position="21"/>
        <end position="338"/>
    </location>
</feature>
<dbReference type="AlphaFoldDB" id="A0A9W8XM39"/>
<evidence type="ECO:0000256" key="1">
    <source>
        <dbReference type="SAM" id="MobiDB-lite"/>
    </source>
</evidence>
<dbReference type="OrthoDB" id="3771317at2759"/>
<feature type="region of interest" description="Disordered" evidence="1">
    <location>
        <begin position="282"/>
        <end position="311"/>
    </location>
</feature>
<dbReference type="InterPro" id="IPR024079">
    <property type="entry name" value="MetalloPept_cat_dom_sf"/>
</dbReference>
<evidence type="ECO:0000313" key="3">
    <source>
        <dbReference type="EMBL" id="KAJ4353638.1"/>
    </source>
</evidence>
<dbReference type="Gene3D" id="3.40.390.10">
    <property type="entry name" value="Collagenase (Catalytic Domain)"/>
    <property type="match status" value="1"/>
</dbReference>
<dbReference type="Proteomes" id="UP001140513">
    <property type="component" value="Unassembled WGS sequence"/>
</dbReference>
<evidence type="ECO:0000313" key="4">
    <source>
        <dbReference type="Proteomes" id="UP001140513"/>
    </source>
</evidence>
<feature type="compositionally biased region" description="Acidic residues" evidence="1">
    <location>
        <begin position="288"/>
        <end position="307"/>
    </location>
</feature>
<gene>
    <name evidence="3" type="ORF">N0V89_005368</name>
</gene>
<comment type="caution">
    <text evidence="3">The sequence shown here is derived from an EMBL/GenBank/DDBJ whole genome shotgun (WGS) entry which is preliminary data.</text>
</comment>
<name>A0A9W8XM39_9PLEO</name>
<dbReference type="RefSeq" id="XP_056071412.1">
    <property type="nucleotide sequence ID" value="XM_056214145.1"/>
</dbReference>
<evidence type="ECO:0000256" key="2">
    <source>
        <dbReference type="SAM" id="SignalP"/>
    </source>
</evidence>
<reference evidence="3" key="1">
    <citation type="submission" date="2022-10" db="EMBL/GenBank/DDBJ databases">
        <title>Tapping the CABI collections for fungal endophytes: first genome assemblies for Collariella, Neodidymelliopsis, Ascochyta clinopodiicola, Didymella pomorum, Didymosphaeria variabile, Neocosmospora piperis and Neocucurbitaria cava.</title>
        <authorList>
            <person name="Hill R."/>
        </authorList>
    </citation>
    <scope>NUCLEOTIDE SEQUENCE</scope>
    <source>
        <strain evidence="3">IMI 356815</strain>
    </source>
</reference>
<accession>A0A9W8XM39</accession>
<dbReference type="GeneID" id="80908898"/>
<dbReference type="EMBL" id="JAPEUX010000004">
    <property type="protein sequence ID" value="KAJ4353638.1"/>
    <property type="molecule type" value="Genomic_DNA"/>
</dbReference>
<keyword evidence="2" id="KW-0732">Signal</keyword>
<sequence>MVQSSKQVLAIAAVLAVVQAHPQGSFQFGSINSAWAVKRTLYNLDDISDQDRKDKLTQGHKDAVTIAAKALEKMDDDKYKPTLEYWFGKEHTDDDSVKKIKGVFKNFVGDNTDGTGSETNGKTTIYNDDYWVPTDKEIKEGDGKTPFCSLKNKDGKTGAAYFKRFKDGAAIHFCDKVFDRANLDTLKADNCAKIGDQVSTKKWTKNFIGANVLHEFMHNPRIGRDGVLKNIRDFAYDAYQCHQLAIDSDVEKRKTTIINADTYVWYALDIAFQEICSKQFSEPRDERGDDDSASDSDSPDSSPETDDPTNGACDCTESGCTLDSRACCANNSCKPFED</sequence>
<evidence type="ECO:0008006" key="5">
    <source>
        <dbReference type="Google" id="ProtNLM"/>
    </source>
</evidence>